<dbReference type="Gene3D" id="3.90.1150.200">
    <property type="match status" value="1"/>
</dbReference>
<evidence type="ECO:0000259" key="1">
    <source>
        <dbReference type="Pfam" id="PF08818"/>
    </source>
</evidence>
<evidence type="ECO:0000313" key="2">
    <source>
        <dbReference type="EMBL" id="GLX86944.1"/>
    </source>
</evidence>
<dbReference type="RefSeq" id="WP_284300493.1">
    <property type="nucleotide sequence ID" value="NZ_BSSV01000008.1"/>
</dbReference>
<dbReference type="InterPro" id="IPR014922">
    <property type="entry name" value="YdhG-like"/>
</dbReference>
<dbReference type="Pfam" id="PF08818">
    <property type="entry name" value="DUF1801"/>
    <property type="match status" value="1"/>
</dbReference>
<accession>A0ABQ6HHI3</accession>
<reference evidence="2 3" key="1">
    <citation type="submission" date="2023-03" db="EMBL/GenBank/DDBJ databases">
        <title>Thalassotalea loyana LMG 22536T draft genome sequence.</title>
        <authorList>
            <person name="Sawabe T."/>
        </authorList>
    </citation>
    <scope>NUCLEOTIDE SEQUENCE [LARGE SCALE GENOMIC DNA]</scope>
    <source>
        <strain evidence="2 3">LMG 22536</strain>
    </source>
</reference>
<gene>
    <name evidence="2" type="ORF">tloyanaT_31970</name>
</gene>
<dbReference type="SUPFAM" id="SSF159888">
    <property type="entry name" value="YdhG-like"/>
    <property type="match status" value="1"/>
</dbReference>
<proteinExistence type="predicted"/>
<keyword evidence="3" id="KW-1185">Reference proteome</keyword>
<dbReference type="Proteomes" id="UP001157134">
    <property type="component" value="Unassembled WGS sequence"/>
</dbReference>
<dbReference type="EMBL" id="BSSV01000008">
    <property type="protein sequence ID" value="GLX86944.1"/>
    <property type="molecule type" value="Genomic_DNA"/>
</dbReference>
<feature type="domain" description="YdhG-like" evidence="1">
    <location>
        <begin position="20"/>
        <end position="105"/>
    </location>
</feature>
<protein>
    <recommendedName>
        <fullName evidence="1">YdhG-like domain-containing protein</fullName>
    </recommendedName>
</protein>
<evidence type="ECO:0000313" key="3">
    <source>
        <dbReference type="Proteomes" id="UP001157134"/>
    </source>
</evidence>
<organism evidence="2 3">
    <name type="scientific">Thalassotalea loyana</name>
    <dbReference type="NCBI Taxonomy" id="280483"/>
    <lineage>
        <taxon>Bacteria</taxon>
        <taxon>Pseudomonadati</taxon>
        <taxon>Pseudomonadota</taxon>
        <taxon>Gammaproteobacteria</taxon>
        <taxon>Alteromonadales</taxon>
        <taxon>Colwelliaceae</taxon>
        <taxon>Thalassotalea</taxon>
    </lineage>
</organism>
<sequence length="124" mass="14282">MQYQASSPEQYLSMLDNDWRKDTLLALRQVILSQINELDESIHYKMLGYAIKDNFLFHLNAQKHFVGLYVGNIEKIPNHAALLDGLDCGKGCIRFKKKNSVNQDITEFIKQVYSQWQQGADIGC</sequence>
<name>A0ABQ6HHI3_9GAMM</name>
<comment type="caution">
    <text evidence="2">The sequence shown here is derived from an EMBL/GenBank/DDBJ whole genome shotgun (WGS) entry which is preliminary data.</text>
</comment>